<sequence length="711" mass="81948">MGSVNGFLYQKLVLFCGSFSVLVSALFLALFGHINKLLIRVQGDEDDSSEKNNSNCLEITSSLKEEAECDEPKYHDSIHFNDAEDEGEENPKFFFKFKFQTYEEFSKSNKGNWDFVPSTSKYEFTSDKYLSGFIEEPKDLNFTVKELYADSKNDSFANQMITNEAFLCEKDFKQENSGEETVNEVEPENSMSNTCKEEVAKKAEESIFSEVSKQTVGEGKNQQICDDNSGVKEFLSEKDFVALDSDSDSIASSNEFSFMSHFIAPTSDRFLSDRDFEEAFEPDNMKPTGGGDLESFENGDDDFDDEDKDIIEELEKLEESNVNVSTTQGSEMLSENDFHAKKVSKTEEFGDSNNSDKSNMQNSSASVESEDTNGLETLWEHQDLIEQLQMELKKVRAIGLPTILEESESPKIMEDLKPWKIDEKFQHEDRMGELHKFYRSYRERMRKFDILNYQKMYAIGFLQSKDPLQSISSLKSSPPGMTSLLPQNLLPGKRKKSEFDPMKKFIKELHSELEVVYVGQLCLSWEILHWQYEKALEIWESDPYGRRRYNEVAGEFQQFQVLMQRFIENEPFEGPRVQNYIKNRCVLRNLLQVPGIREDGKKDKKARMKGRDEYALTSDTLVEIMEESIRIFWQFVRADKDAHTAIQKSRKVAQVEPQDALDLELLAEVRSGLQKKEKKLKDILRSGNCIPEEISETSRQWRSSSVLLLSS</sequence>
<keyword evidence="1" id="KW-0687">Ribonucleoprotein</keyword>
<evidence type="ECO:0000313" key="1">
    <source>
        <dbReference type="EMBL" id="KAJ4707456.1"/>
    </source>
</evidence>
<dbReference type="EMBL" id="CM051404">
    <property type="protein sequence ID" value="KAJ4707456.1"/>
    <property type="molecule type" value="Genomic_DNA"/>
</dbReference>
<protein>
    <submittedName>
        <fullName evidence="1">Ribosomal protein</fullName>
    </submittedName>
</protein>
<comment type="caution">
    <text evidence="1">The sequence shown here is derived from an EMBL/GenBank/DDBJ whole genome shotgun (WGS) entry which is preliminary data.</text>
</comment>
<organism evidence="1 2">
    <name type="scientific">Melia azedarach</name>
    <name type="common">Chinaberry tree</name>
    <dbReference type="NCBI Taxonomy" id="155640"/>
    <lineage>
        <taxon>Eukaryota</taxon>
        <taxon>Viridiplantae</taxon>
        <taxon>Streptophyta</taxon>
        <taxon>Embryophyta</taxon>
        <taxon>Tracheophyta</taxon>
        <taxon>Spermatophyta</taxon>
        <taxon>Magnoliopsida</taxon>
        <taxon>eudicotyledons</taxon>
        <taxon>Gunneridae</taxon>
        <taxon>Pentapetalae</taxon>
        <taxon>rosids</taxon>
        <taxon>malvids</taxon>
        <taxon>Sapindales</taxon>
        <taxon>Meliaceae</taxon>
        <taxon>Melia</taxon>
    </lineage>
</organism>
<reference evidence="1 2" key="1">
    <citation type="journal article" date="2023" name="Science">
        <title>Complex scaffold remodeling in plant triterpene biosynthesis.</title>
        <authorList>
            <person name="De La Pena R."/>
            <person name="Hodgson H."/>
            <person name="Liu J.C."/>
            <person name="Stephenson M.J."/>
            <person name="Martin A.C."/>
            <person name="Owen C."/>
            <person name="Harkess A."/>
            <person name="Leebens-Mack J."/>
            <person name="Jimenez L.E."/>
            <person name="Osbourn A."/>
            <person name="Sattely E.S."/>
        </authorList>
    </citation>
    <scope>NUCLEOTIDE SEQUENCE [LARGE SCALE GENOMIC DNA]</scope>
    <source>
        <strain evidence="2">cv. JPN11</strain>
        <tissue evidence="1">Leaf</tissue>
    </source>
</reference>
<dbReference type="Proteomes" id="UP001164539">
    <property type="component" value="Chromosome 11"/>
</dbReference>
<accession>A0ACC1X8C7</accession>
<evidence type="ECO:0000313" key="2">
    <source>
        <dbReference type="Proteomes" id="UP001164539"/>
    </source>
</evidence>
<proteinExistence type="predicted"/>
<gene>
    <name evidence="1" type="ORF">OWV82_020975</name>
</gene>
<keyword evidence="2" id="KW-1185">Reference proteome</keyword>
<name>A0ACC1X8C7_MELAZ</name>
<keyword evidence="1" id="KW-0689">Ribosomal protein</keyword>